<evidence type="ECO:0000259" key="2">
    <source>
        <dbReference type="Pfam" id="PF10615"/>
    </source>
</evidence>
<keyword evidence="4" id="KW-1185">Reference proteome</keyword>
<comment type="caution">
    <text evidence="3">The sequence shown here is derived from an EMBL/GenBank/DDBJ whole genome shotgun (WGS) entry which is preliminary data.</text>
</comment>
<feature type="domain" description="DUF2470" evidence="2">
    <location>
        <begin position="11"/>
        <end position="88"/>
    </location>
</feature>
<dbReference type="PANTHER" id="PTHR37783">
    <property type="entry name" value="MEMBRANE PROTEIN, PUTATIVE (AFU_ORTHOLOGUE AFUA_1G04315)-RELATED"/>
    <property type="match status" value="1"/>
</dbReference>
<feature type="transmembrane region" description="Helical" evidence="1">
    <location>
        <begin position="164"/>
        <end position="182"/>
    </location>
</feature>
<dbReference type="Gene3D" id="3.20.180.10">
    <property type="entry name" value="PNP-oxidase-like"/>
    <property type="match status" value="1"/>
</dbReference>
<evidence type="ECO:0000313" key="4">
    <source>
        <dbReference type="Proteomes" id="UP001365542"/>
    </source>
</evidence>
<evidence type="ECO:0000313" key="3">
    <source>
        <dbReference type="EMBL" id="KAK6535649.1"/>
    </source>
</evidence>
<reference evidence="3 4" key="1">
    <citation type="submission" date="2019-10" db="EMBL/GenBank/DDBJ databases">
        <authorList>
            <person name="Palmer J.M."/>
        </authorList>
    </citation>
    <scope>NUCLEOTIDE SEQUENCE [LARGE SCALE GENOMIC DNA]</scope>
    <source>
        <strain evidence="3 4">TWF694</strain>
    </source>
</reference>
<feature type="transmembrane region" description="Helical" evidence="1">
    <location>
        <begin position="194"/>
        <end position="215"/>
    </location>
</feature>
<protein>
    <recommendedName>
        <fullName evidence="2">DUF2470 domain-containing protein</fullName>
    </recommendedName>
</protein>
<name>A0AAV9X7F8_9PEZI</name>
<keyword evidence="1" id="KW-0812">Transmembrane</keyword>
<evidence type="ECO:0000256" key="1">
    <source>
        <dbReference type="SAM" id="Phobius"/>
    </source>
</evidence>
<proteinExistence type="predicted"/>
<dbReference type="InterPro" id="IPR019595">
    <property type="entry name" value="DUF2470"/>
</dbReference>
<accession>A0AAV9X7F8</accession>
<dbReference type="Pfam" id="PF10615">
    <property type="entry name" value="DUF2470"/>
    <property type="match status" value="1"/>
</dbReference>
<feature type="transmembrane region" description="Helical" evidence="1">
    <location>
        <begin position="120"/>
        <end position="143"/>
    </location>
</feature>
<dbReference type="PANTHER" id="PTHR37783:SF1">
    <property type="entry name" value="MEMBRANE PROTEIN, PUTATIVE (AFU_ORTHOLOGUE AFUA_1G04315)-RELATED"/>
    <property type="match status" value="1"/>
</dbReference>
<dbReference type="Proteomes" id="UP001365542">
    <property type="component" value="Unassembled WGS sequence"/>
</dbReference>
<dbReference type="AlphaFoldDB" id="A0AAV9X7F8"/>
<sequence length="233" mass="26623">MASSQEDAVRTRILNHMNKDHVYDTKLYLIHRLQYPKSLLLPSDTSTVRISDIRTTHITIAINDEIKEIPFNPPMNSLSDSRVRLVEMTREAEKAVGVDRDQVSIKPVWLPPQTSSELSVFFLLLAAMYIMFFPTTLLPGGFLRSTILKDYGNIAELMYRQTSWASWLYIVLHIGETGWFISNTLARYRAIPGIDVGVATLWALDVLLNGYPAVARWKKMVKRQKSKSGKKDH</sequence>
<gene>
    <name evidence="3" type="ORF">TWF694_002104</name>
</gene>
<dbReference type="EMBL" id="JAVHJO010000010">
    <property type="protein sequence ID" value="KAK6535649.1"/>
    <property type="molecule type" value="Genomic_DNA"/>
</dbReference>
<organism evidence="3 4">
    <name type="scientific">Orbilia ellipsospora</name>
    <dbReference type="NCBI Taxonomy" id="2528407"/>
    <lineage>
        <taxon>Eukaryota</taxon>
        <taxon>Fungi</taxon>
        <taxon>Dikarya</taxon>
        <taxon>Ascomycota</taxon>
        <taxon>Pezizomycotina</taxon>
        <taxon>Orbiliomycetes</taxon>
        <taxon>Orbiliales</taxon>
        <taxon>Orbiliaceae</taxon>
        <taxon>Orbilia</taxon>
    </lineage>
</organism>
<keyword evidence="1" id="KW-0472">Membrane</keyword>
<dbReference type="InterPro" id="IPR037119">
    <property type="entry name" value="Haem_oxidase_HugZ-like_sf"/>
</dbReference>
<keyword evidence="1" id="KW-1133">Transmembrane helix</keyword>